<dbReference type="Pfam" id="PF01915">
    <property type="entry name" value="Glyco_hydro_3_C"/>
    <property type="match status" value="1"/>
</dbReference>
<dbReference type="Gene3D" id="3.20.20.300">
    <property type="entry name" value="Glycoside hydrolase, family 3, N-terminal domain"/>
    <property type="match status" value="1"/>
</dbReference>
<comment type="similarity">
    <text evidence="4">Belongs to the glycosyl hydrolase 3 family.</text>
</comment>
<evidence type="ECO:0000256" key="19">
    <source>
        <dbReference type="SAM" id="MobiDB-lite"/>
    </source>
</evidence>
<proteinExistence type="inferred from homology"/>
<dbReference type="Proteomes" id="UP000325945">
    <property type="component" value="Unassembled WGS sequence"/>
</dbReference>
<keyword evidence="12" id="KW-0326">Glycosidase</keyword>
<dbReference type="PANTHER" id="PTHR42715:SF12">
    <property type="entry name" value="BETA-GLUCOSIDASE G-RELATED"/>
    <property type="match status" value="1"/>
</dbReference>
<dbReference type="EC" id="3.2.1.21" evidence="5"/>
<evidence type="ECO:0000256" key="4">
    <source>
        <dbReference type="ARBA" id="ARBA00005336"/>
    </source>
</evidence>
<comment type="catalytic activity">
    <reaction evidence="1">
        <text>Hydrolysis of terminal, non-reducing beta-D-glucosyl residues with release of beta-D-glucose.</text>
        <dbReference type="EC" id="3.2.1.21"/>
    </reaction>
</comment>
<feature type="compositionally biased region" description="Polar residues" evidence="19">
    <location>
        <begin position="182"/>
        <end position="202"/>
    </location>
</feature>
<evidence type="ECO:0000256" key="17">
    <source>
        <dbReference type="ARBA" id="ARBA00041601"/>
    </source>
</evidence>
<evidence type="ECO:0000313" key="23">
    <source>
        <dbReference type="Proteomes" id="UP000325945"/>
    </source>
</evidence>
<evidence type="ECO:0000256" key="15">
    <source>
        <dbReference type="ARBA" id="ARBA00039579"/>
    </source>
</evidence>
<dbReference type="Pfam" id="PF00933">
    <property type="entry name" value="Glyco_hydro_3"/>
    <property type="match status" value="1"/>
</dbReference>
<evidence type="ECO:0000313" key="22">
    <source>
        <dbReference type="EMBL" id="KAE8331455.1"/>
    </source>
</evidence>
<evidence type="ECO:0000259" key="21">
    <source>
        <dbReference type="SMART" id="SM01217"/>
    </source>
</evidence>
<dbReference type="GO" id="GO:0005576">
    <property type="term" value="C:extracellular region"/>
    <property type="evidence" value="ECO:0007669"/>
    <property type="project" value="UniProtKB-SubCell"/>
</dbReference>
<evidence type="ECO:0000256" key="12">
    <source>
        <dbReference type="ARBA" id="ARBA00023295"/>
    </source>
</evidence>
<dbReference type="SMART" id="SM01217">
    <property type="entry name" value="Fn3_like"/>
    <property type="match status" value="1"/>
</dbReference>
<dbReference type="Gene3D" id="3.40.50.1700">
    <property type="entry name" value="Glycoside hydrolase family 3 C-terminal domain"/>
    <property type="match status" value="1"/>
</dbReference>
<comment type="pathway">
    <text evidence="3">Glycan metabolism; cellulose degradation.</text>
</comment>
<feature type="region of interest" description="Disordered" evidence="19">
    <location>
        <begin position="181"/>
        <end position="202"/>
    </location>
</feature>
<keyword evidence="10" id="KW-0325">Glycoprotein</keyword>
<keyword evidence="23" id="KW-1185">Reference proteome</keyword>
<feature type="domain" description="Fibronectin type III-like" evidence="21">
    <location>
        <begin position="692"/>
        <end position="764"/>
    </location>
</feature>
<evidence type="ECO:0000256" key="3">
    <source>
        <dbReference type="ARBA" id="ARBA00004987"/>
    </source>
</evidence>
<dbReference type="InterPro" id="IPR002772">
    <property type="entry name" value="Glyco_hydro_3_C"/>
</dbReference>
<dbReference type="PRINTS" id="PR00133">
    <property type="entry name" value="GLHYDRLASE3"/>
</dbReference>
<evidence type="ECO:0000256" key="10">
    <source>
        <dbReference type="ARBA" id="ARBA00023180"/>
    </source>
</evidence>
<keyword evidence="13" id="KW-0624">Polysaccharide degradation</keyword>
<evidence type="ECO:0000256" key="5">
    <source>
        <dbReference type="ARBA" id="ARBA00012744"/>
    </source>
</evidence>
<evidence type="ECO:0000256" key="8">
    <source>
        <dbReference type="ARBA" id="ARBA00022801"/>
    </source>
</evidence>
<dbReference type="SUPFAM" id="SSF51445">
    <property type="entry name" value="(Trans)glycosidases"/>
    <property type="match status" value="1"/>
</dbReference>
<reference evidence="23" key="1">
    <citation type="submission" date="2019-04" db="EMBL/GenBank/DDBJ databases">
        <title>Friends and foes A comparative genomics studyof 23 Aspergillus species from section Flavi.</title>
        <authorList>
            <consortium name="DOE Joint Genome Institute"/>
            <person name="Kjaerbolling I."/>
            <person name="Vesth T."/>
            <person name="Frisvad J.C."/>
            <person name="Nybo J.L."/>
            <person name="Theobald S."/>
            <person name="Kildgaard S."/>
            <person name="Isbrandt T."/>
            <person name="Kuo A."/>
            <person name="Sato A."/>
            <person name="Lyhne E.K."/>
            <person name="Kogle M.E."/>
            <person name="Wiebenga A."/>
            <person name="Kun R.S."/>
            <person name="Lubbers R.J."/>
            <person name="Makela M.R."/>
            <person name="Barry K."/>
            <person name="Chovatia M."/>
            <person name="Clum A."/>
            <person name="Daum C."/>
            <person name="Haridas S."/>
            <person name="He G."/>
            <person name="LaButti K."/>
            <person name="Lipzen A."/>
            <person name="Mondo S."/>
            <person name="Riley R."/>
            <person name="Salamov A."/>
            <person name="Simmons B.A."/>
            <person name="Magnuson J.K."/>
            <person name="Henrissat B."/>
            <person name="Mortensen U.H."/>
            <person name="Larsen T.O."/>
            <person name="Devries R.P."/>
            <person name="Grigoriev I.V."/>
            <person name="Machida M."/>
            <person name="Baker S.E."/>
            <person name="Andersen M.R."/>
        </authorList>
    </citation>
    <scope>NUCLEOTIDE SEQUENCE [LARGE SCALE GENOMIC DNA]</scope>
    <source>
        <strain evidence="23">CBS 130017</strain>
    </source>
</reference>
<evidence type="ECO:0000256" key="1">
    <source>
        <dbReference type="ARBA" id="ARBA00000448"/>
    </source>
</evidence>
<dbReference type="Gene3D" id="2.60.40.10">
    <property type="entry name" value="Immunoglobulins"/>
    <property type="match status" value="1"/>
</dbReference>
<dbReference type="Pfam" id="PF14310">
    <property type="entry name" value="Fn3-like"/>
    <property type="match status" value="1"/>
</dbReference>
<organism evidence="22 23">
    <name type="scientific">Aspergillus sergii</name>
    <dbReference type="NCBI Taxonomy" id="1034303"/>
    <lineage>
        <taxon>Eukaryota</taxon>
        <taxon>Fungi</taxon>
        <taxon>Dikarya</taxon>
        <taxon>Ascomycota</taxon>
        <taxon>Pezizomycotina</taxon>
        <taxon>Eurotiomycetes</taxon>
        <taxon>Eurotiomycetidae</taxon>
        <taxon>Eurotiales</taxon>
        <taxon>Aspergillaceae</taxon>
        <taxon>Aspergillus</taxon>
        <taxon>Aspergillus subgen. Circumdati</taxon>
    </lineage>
</organism>
<dbReference type="AlphaFoldDB" id="A0A5N6XDX9"/>
<evidence type="ECO:0000256" key="14">
    <source>
        <dbReference type="ARBA" id="ARBA00024983"/>
    </source>
</evidence>
<evidence type="ECO:0000256" key="7">
    <source>
        <dbReference type="ARBA" id="ARBA00022729"/>
    </source>
</evidence>
<comment type="subcellular location">
    <subcellularLocation>
        <location evidence="2">Secreted</location>
    </subcellularLocation>
</comment>
<keyword evidence="8" id="KW-0378">Hydrolase</keyword>
<dbReference type="InterPro" id="IPR036881">
    <property type="entry name" value="Glyco_hydro_3_C_sf"/>
</dbReference>
<dbReference type="InterPro" id="IPR026891">
    <property type="entry name" value="Fn3-like"/>
</dbReference>
<dbReference type="PANTHER" id="PTHR42715">
    <property type="entry name" value="BETA-GLUCOSIDASE"/>
    <property type="match status" value="1"/>
</dbReference>
<dbReference type="InterPro" id="IPR013783">
    <property type="entry name" value="Ig-like_fold"/>
</dbReference>
<name>A0A5N6XDX9_9EURO</name>
<dbReference type="SUPFAM" id="SSF52279">
    <property type="entry name" value="Beta-D-glucan exohydrolase, C-terminal domain"/>
    <property type="match status" value="1"/>
</dbReference>
<keyword evidence="6" id="KW-0964">Secreted</keyword>
<dbReference type="GO" id="GO:0030245">
    <property type="term" value="P:cellulose catabolic process"/>
    <property type="evidence" value="ECO:0007669"/>
    <property type="project" value="UniProtKB-KW"/>
</dbReference>
<evidence type="ECO:0000256" key="18">
    <source>
        <dbReference type="ARBA" id="ARBA00041808"/>
    </source>
</evidence>
<sequence length="781" mass="84626">MLFSQLTLFGVGFLLPTGASARSSIGMQTWGNAEAKARAMLNSMTLEEKAYIVTGATGPCIGNILPNSRLGFNGLCLQDGPSGIRIATYQSVFPAGISVAASWDRNLTYQRGRMIGREFRAKGSHIALGPVVGPLGRNPLDGRIWEGFGFDPYLAGALAGETVKGMQDAGTQACVKHFIGNEQETQRTSSTNEHGTTIEGVSSNIDDRTMHELYLWPFADAVRAGVSSVMCSYNRVNGTYVCQNDKLINGILKDELGFQGYTMSDWGAGMSGVESINAGLDMLMPGPIGISGDNIHGPSYFGGNLTKAVENGTVFESRIDEMILRVLTPYFHLGQDQNFPLVDPDAKGVLLDFVQGAVNPEQFIYYNIGGEAHRDVREDHGTLIRNLGAASSTLLKNTNGVLPLESAPRTVGIFGADAADLVEGSWGWENPVIGTLAGSSLGRLSFIISPLEAIKLWARSKGSLVQYITDNSKIKAGLPGIYPIPEVCFVFLSSFSGEGMDRTSFGWDNNGTEVIKTVAAKCNNTIVITHAVGVNLYDFADHPNITAIIAAHQPGEETGNSIVDVITGRVNPSGKLPFTIPYKAEDALSAPIANFTGAADSDAWQSNFTEGLLVDYRHYDELGITPRFEFGYGLSYTSFQIQHIKVTVRSKETPEFPGKSREKLPGGNSNLWSTVASVTIQVKNDGKVVGATVPQLYLSFPAENVPLNTPPQVLRGFEKITLEPGETRQINFDLTRKDVSFWDVFAQDWNVPAGEFQVRVGLSSRDIRQTGRLQLRYTVQK</sequence>
<evidence type="ECO:0000256" key="11">
    <source>
        <dbReference type="ARBA" id="ARBA00023277"/>
    </source>
</evidence>
<keyword evidence="9" id="KW-0136">Cellulose degradation</keyword>
<dbReference type="InterPro" id="IPR001764">
    <property type="entry name" value="Glyco_hydro_3_N"/>
</dbReference>
<dbReference type="FunFam" id="3.20.20.300:FF:000002">
    <property type="entry name" value="Probable beta-glucosidase"/>
    <property type="match status" value="1"/>
</dbReference>
<keyword evidence="7 20" id="KW-0732">Signal</keyword>
<dbReference type="InterPro" id="IPR050288">
    <property type="entry name" value="Cellulose_deg_GH3"/>
</dbReference>
<feature type="chain" id="PRO_5025059074" description="Probable beta-glucosidase G" evidence="20">
    <location>
        <begin position="22"/>
        <end position="781"/>
    </location>
</feature>
<gene>
    <name evidence="22" type="ORF">BDV39DRAFT_201106</name>
</gene>
<feature type="signal peptide" evidence="20">
    <location>
        <begin position="1"/>
        <end position="21"/>
    </location>
</feature>
<evidence type="ECO:0000256" key="20">
    <source>
        <dbReference type="SAM" id="SignalP"/>
    </source>
</evidence>
<evidence type="ECO:0000256" key="6">
    <source>
        <dbReference type="ARBA" id="ARBA00022525"/>
    </source>
</evidence>
<dbReference type="InterPro" id="IPR017853">
    <property type="entry name" value="GH"/>
</dbReference>
<evidence type="ECO:0000256" key="16">
    <source>
        <dbReference type="ARBA" id="ARBA00041276"/>
    </source>
</evidence>
<dbReference type="FunFam" id="2.60.40.10:FF:000757">
    <property type="entry name" value="Beta-glucosidase G"/>
    <property type="match status" value="1"/>
</dbReference>
<evidence type="ECO:0000256" key="9">
    <source>
        <dbReference type="ARBA" id="ARBA00023001"/>
    </source>
</evidence>
<evidence type="ECO:0000256" key="13">
    <source>
        <dbReference type="ARBA" id="ARBA00023326"/>
    </source>
</evidence>
<protein>
    <recommendedName>
        <fullName evidence="15">Probable beta-glucosidase G</fullName>
        <ecNumber evidence="5">3.2.1.21</ecNumber>
    </recommendedName>
    <alternativeName>
        <fullName evidence="16">Beta-D-glucoside glucohydrolase G</fullName>
    </alternativeName>
    <alternativeName>
        <fullName evidence="17">Cellobiase G</fullName>
    </alternativeName>
    <alternativeName>
        <fullName evidence="18">Gentiobiase G</fullName>
    </alternativeName>
</protein>
<evidence type="ECO:0000256" key="2">
    <source>
        <dbReference type="ARBA" id="ARBA00004613"/>
    </source>
</evidence>
<dbReference type="InterPro" id="IPR036962">
    <property type="entry name" value="Glyco_hydro_3_N_sf"/>
</dbReference>
<accession>A0A5N6XDX9</accession>
<keyword evidence="11" id="KW-0119">Carbohydrate metabolism</keyword>
<dbReference type="EMBL" id="ML741769">
    <property type="protein sequence ID" value="KAE8331455.1"/>
    <property type="molecule type" value="Genomic_DNA"/>
</dbReference>
<dbReference type="GO" id="GO:0008422">
    <property type="term" value="F:beta-glucosidase activity"/>
    <property type="evidence" value="ECO:0007669"/>
    <property type="project" value="UniProtKB-EC"/>
</dbReference>
<comment type="function">
    <text evidence="14">Beta-glucosidases are one of a number of cellulolytic enzymes involved in the degradation of cellulosic biomass. Catalyzes the last step releasing glucose from the inhibitory cellobiose.</text>
</comment>